<keyword evidence="1" id="KW-0472">Membrane</keyword>
<dbReference type="Proteomes" id="UP000029014">
    <property type="component" value="Unassembled WGS sequence"/>
</dbReference>
<feature type="transmembrane region" description="Helical" evidence="1">
    <location>
        <begin position="106"/>
        <end position="125"/>
    </location>
</feature>
<evidence type="ECO:0000313" key="3">
    <source>
        <dbReference type="Proteomes" id="UP000029014"/>
    </source>
</evidence>
<gene>
    <name evidence="2" type="ORF">BMIN_0477</name>
</gene>
<dbReference type="InterPro" id="IPR009781">
    <property type="entry name" value="DUF1345"/>
</dbReference>
<feature type="transmembrane region" description="Helical" evidence="1">
    <location>
        <begin position="261"/>
        <end position="282"/>
    </location>
</feature>
<organism evidence="2 3">
    <name type="scientific">Bifidobacterium minimum</name>
    <dbReference type="NCBI Taxonomy" id="1693"/>
    <lineage>
        <taxon>Bacteria</taxon>
        <taxon>Bacillati</taxon>
        <taxon>Actinomycetota</taxon>
        <taxon>Actinomycetes</taxon>
        <taxon>Bifidobacteriales</taxon>
        <taxon>Bifidobacteriaceae</taxon>
        <taxon>Bifidobacterium</taxon>
    </lineage>
</organism>
<feature type="transmembrane region" description="Helical" evidence="1">
    <location>
        <begin position="151"/>
        <end position="171"/>
    </location>
</feature>
<feature type="transmembrane region" description="Helical" evidence="1">
    <location>
        <begin position="83"/>
        <end position="100"/>
    </location>
</feature>
<reference evidence="2 3" key="1">
    <citation type="submission" date="2014-03" db="EMBL/GenBank/DDBJ databases">
        <title>Genomics of Bifidobacteria.</title>
        <authorList>
            <person name="Ventura M."/>
            <person name="Milani C."/>
            <person name="Lugli G.A."/>
        </authorList>
    </citation>
    <scope>NUCLEOTIDE SEQUENCE [LARGE SCALE GENOMIC DNA]</scope>
    <source>
        <strain evidence="2 3">LMG 11592</strain>
    </source>
</reference>
<protein>
    <submittedName>
        <fullName evidence="2">Putative membrane protein</fullName>
    </submittedName>
</protein>
<comment type="caution">
    <text evidence="2">The sequence shown here is derived from an EMBL/GenBank/DDBJ whole genome shotgun (WGS) entry which is preliminary data.</text>
</comment>
<keyword evidence="3" id="KW-1185">Reference proteome</keyword>
<dbReference type="EMBL" id="JGZD01000009">
    <property type="protein sequence ID" value="KFI72579.1"/>
    <property type="molecule type" value="Genomic_DNA"/>
</dbReference>
<evidence type="ECO:0000313" key="2">
    <source>
        <dbReference type="EMBL" id="KFI72579.1"/>
    </source>
</evidence>
<keyword evidence="1" id="KW-1133">Transmembrane helix</keyword>
<accession>A0A087BNH9</accession>
<name>A0A087BNH9_9BIFI</name>
<sequence>MDEGCRNRGCTGMKRRYERLFCGIRHGRSVMAIEKAHGFGFQVSSGNAARRRPDGRASSWVDGAIIARMTALSGSGWRSTRRLLLMFGAGAVGGAVSLLLRVDVAVSLVIAWIVACATYLLWVWLRVGHLDAQATQADAQDEEPSRTTADLLLILSSLASVGAVILVMLRVRDKSDSVSIAGLLTLLSLMLTWALIHTLYTLRYASMYYAEPVGGIDFNGDEPPRYADFAYVAFTMGMTYQVADTSLTTGAMRRVALGHTLLAFLFTTLLLSATINLLAGLLI</sequence>
<dbReference type="Pfam" id="PF07077">
    <property type="entry name" value="DUF1345"/>
    <property type="match status" value="1"/>
</dbReference>
<dbReference type="AlphaFoldDB" id="A0A087BNH9"/>
<dbReference type="eggNOG" id="COG4291">
    <property type="taxonomic scope" value="Bacteria"/>
</dbReference>
<feature type="transmembrane region" description="Helical" evidence="1">
    <location>
        <begin position="177"/>
        <end position="200"/>
    </location>
</feature>
<keyword evidence="1" id="KW-0812">Transmembrane</keyword>
<dbReference type="STRING" id="1693.BMIN_0477"/>
<evidence type="ECO:0000256" key="1">
    <source>
        <dbReference type="SAM" id="Phobius"/>
    </source>
</evidence>
<proteinExistence type="predicted"/>